<feature type="compositionally biased region" description="Basic and acidic residues" evidence="7">
    <location>
        <begin position="466"/>
        <end position="478"/>
    </location>
</feature>
<reference evidence="9" key="1">
    <citation type="journal article" date="2008" name="Nat. Genet.">
        <title>The Pristionchus pacificus genome provides a unique perspective on nematode lifestyle and parasitism.</title>
        <authorList>
            <person name="Dieterich C."/>
            <person name="Clifton S.W."/>
            <person name="Schuster L.N."/>
            <person name="Chinwalla A."/>
            <person name="Delehaunty K."/>
            <person name="Dinkelacker I."/>
            <person name="Fulton L."/>
            <person name="Fulton R."/>
            <person name="Godfrey J."/>
            <person name="Minx P."/>
            <person name="Mitreva M."/>
            <person name="Roeseler W."/>
            <person name="Tian H."/>
            <person name="Witte H."/>
            <person name="Yang S.P."/>
            <person name="Wilson R.K."/>
            <person name="Sommer R.J."/>
        </authorList>
    </citation>
    <scope>NUCLEOTIDE SEQUENCE [LARGE SCALE GENOMIC DNA]</scope>
    <source>
        <strain evidence="9">PS312</strain>
    </source>
</reference>
<dbReference type="AlphaFoldDB" id="A0A2A6BJ99"/>
<dbReference type="Gene3D" id="1.10.510.10">
    <property type="entry name" value="Transferase(Phosphotransferase) domain 1"/>
    <property type="match status" value="1"/>
</dbReference>
<gene>
    <name evidence="8" type="primary">WBGene00111613</name>
</gene>
<dbReference type="Pfam" id="PF07714">
    <property type="entry name" value="PK_Tyr_Ser-Thr"/>
    <property type="match status" value="1"/>
</dbReference>
<dbReference type="EnsemblMetazoa" id="PPA22059.1">
    <property type="protein sequence ID" value="PPA22059.1"/>
    <property type="gene ID" value="WBGene00111613"/>
</dbReference>
<feature type="compositionally biased region" description="Basic residues" evidence="7">
    <location>
        <begin position="534"/>
        <end position="544"/>
    </location>
</feature>
<keyword evidence="2 6" id="KW-0547">Nucleotide-binding</keyword>
<dbReference type="PANTHER" id="PTHR24418">
    <property type="entry name" value="TYROSINE-PROTEIN KINASE"/>
    <property type="match status" value="1"/>
</dbReference>
<evidence type="ECO:0000256" key="1">
    <source>
        <dbReference type="ARBA" id="ARBA00022679"/>
    </source>
</evidence>
<keyword evidence="3 6" id="KW-0418">Kinase</keyword>
<dbReference type="CDD" id="cd10361">
    <property type="entry name" value="SH2_Fps_family"/>
    <property type="match status" value="1"/>
</dbReference>
<dbReference type="SMART" id="SM00252">
    <property type="entry name" value="SH2"/>
    <property type="match status" value="1"/>
</dbReference>
<evidence type="ECO:0000256" key="3">
    <source>
        <dbReference type="ARBA" id="ARBA00022777"/>
    </source>
</evidence>
<proteinExistence type="inferred from homology"/>
<dbReference type="GO" id="GO:0005102">
    <property type="term" value="F:signaling receptor binding"/>
    <property type="evidence" value="ECO:0000318"/>
    <property type="project" value="GO_Central"/>
</dbReference>
<dbReference type="GO" id="GO:0005886">
    <property type="term" value="C:plasma membrane"/>
    <property type="evidence" value="ECO:0000318"/>
    <property type="project" value="GO_Central"/>
</dbReference>
<dbReference type="GO" id="GO:0004715">
    <property type="term" value="F:non-membrane spanning protein tyrosine kinase activity"/>
    <property type="evidence" value="ECO:0000318"/>
    <property type="project" value="GO_Central"/>
</dbReference>
<dbReference type="PROSITE" id="PS00107">
    <property type="entry name" value="PROTEIN_KINASE_ATP"/>
    <property type="match status" value="1"/>
</dbReference>
<dbReference type="InterPro" id="IPR035849">
    <property type="entry name" value="Fes/Fps/Fer_SH2"/>
</dbReference>
<dbReference type="InterPro" id="IPR000719">
    <property type="entry name" value="Prot_kinase_dom"/>
</dbReference>
<dbReference type="Proteomes" id="UP000005239">
    <property type="component" value="Unassembled WGS sequence"/>
</dbReference>
<dbReference type="InterPro" id="IPR000980">
    <property type="entry name" value="SH2"/>
</dbReference>
<dbReference type="CDD" id="cd00192">
    <property type="entry name" value="PTKc"/>
    <property type="match status" value="1"/>
</dbReference>
<feature type="region of interest" description="Disordered" evidence="7">
    <location>
        <begin position="465"/>
        <end position="550"/>
    </location>
</feature>
<dbReference type="Gene3D" id="3.30.200.20">
    <property type="entry name" value="Phosphorylase Kinase, domain 1"/>
    <property type="match status" value="1"/>
</dbReference>
<dbReference type="GO" id="GO:0007169">
    <property type="term" value="P:cell surface receptor protein tyrosine kinase signaling pathway"/>
    <property type="evidence" value="ECO:0000318"/>
    <property type="project" value="GO_Central"/>
</dbReference>
<sequence>MGSRAIEKLDRGYNSLISLTILYFSDSSKLASIPEYSNLFHSASQTRDPLLPYSYSVSVYGTLQKRIRYLASSQFTSMVDKELASKIYYHGLLPREDIKEMLVENGDWLLRLTEPSAPGKRDFVLSVQTDKEATGGVKHFVVTKKEDKFQLMDSRMFESIVKLIEFYQKENIQTKANGGGTITLARSITRQKWELDHEDIESTKKLGEGAFGEVHKGKLKKRKKGGKDKILNVAIKLAKLDALTKEQIKEIMREARLMRNLDHPNIVKLYGVAAGQEPLMLVMELATDGALDSYLGKNELLPQGKRMEMICQAAWGIEYLHSKNCLHRDIAARNCLYGGGNVKISDFGLSRLGETYQMNPKNKVPIRWLAPETLKTASYSRKTDVWSWGILVWEIFNNGLEPYQGMTTIEVLRFVKGQKHLDIGEKMDNKTVAEMIEKRTFEFIPDERWSMSQVVKELENMTGLKQQERVKGEDKGEKTMCTSVAPSMPSEASEFGSSVVGSDQGNNGEKSKTPSHYDNNLPVGAPGAPSMTGRKSKKRKKKNHLQYLNQ</sequence>
<dbReference type="SUPFAM" id="SSF56112">
    <property type="entry name" value="Protein kinase-like (PK-like)"/>
    <property type="match status" value="1"/>
</dbReference>
<keyword evidence="1 6" id="KW-0808">Transferase</keyword>
<dbReference type="InterPro" id="IPR036860">
    <property type="entry name" value="SH2_dom_sf"/>
</dbReference>
<dbReference type="Pfam" id="PF00017">
    <property type="entry name" value="SH2"/>
    <property type="match status" value="1"/>
</dbReference>
<evidence type="ECO:0000256" key="4">
    <source>
        <dbReference type="ARBA" id="ARBA00022840"/>
    </source>
</evidence>
<name>A0A2A6BJ99_PRIPA</name>
<accession>A0A8R1YN59</accession>
<dbReference type="FunFam" id="3.30.200.20:FF:000518">
    <property type="entry name" value="Tyrosine-protein kinase"/>
    <property type="match status" value="1"/>
</dbReference>
<keyword evidence="4 6" id="KW-0067">ATP-binding</keyword>
<evidence type="ECO:0000313" key="8">
    <source>
        <dbReference type="EnsemblMetazoa" id="PPA22059.1"/>
    </source>
</evidence>
<dbReference type="InterPro" id="IPR011009">
    <property type="entry name" value="Kinase-like_dom_sf"/>
</dbReference>
<dbReference type="EC" id="2.7.10.2" evidence="6"/>
<dbReference type="InterPro" id="IPR001245">
    <property type="entry name" value="Ser-Thr/Tyr_kinase_cat_dom"/>
</dbReference>
<evidence type="ECO:0000256" key="6">
    <source>
        <dbReference type="RuleBase" id="RU362096"/>
    </source>
</evidence>
<dbReference type="PRINTS" id="PR00401">
    <property type="entry name" value="SH2DOMAIN"/>
</dbReference>
<feature type="compositionally biased region" description="Polar residues" evidence="7">
    <location>
        <begin position="495"/>
        <end position="518"/>
    </location>
</feature>
<organism evidence="8 9">
    <name type="scientific">Pristionchus pacificus</name>
    <name type="common">Parasitic nematode worm</name>
    <dbReference type="NCBI Taxonomy" id="54126"/>
    <lineage>
        <taxon>Eukaryota</taxon>
        <taxon>Metazoa</taxon>
        <taxon>Ecdysozoa</taxon>
        <taxon>Nematoda</taxon>
        <taxon>Chromadorea</taxon>
        <taxon>Rhabditida</taxon>
        <taxon>Rhabditina</taxon>
        <taxon>Diplogasteromorpha</taxon>
        <taxon>Diplogasteroidea</taxon>
        <taxon>Neodiplogasteridae</taxon>
        <taxon>Pristionchus</taxon>
    </lineage>
</organism>
<evidence type="ECO:0000256" key="5">
    <source>
        <dbReference type="ARBA" id="ARBA00023137"/>
    </source>
</evidence>
<dbReference type="PROSITE" id="PS50011">
    <property type="entry name" value="PROTEIN_KINASE_DOM"/>
    <property type="match status" value="1"/>
</dbReference>
<dbReference type="GO" id="GO:0030154">
    <property type="term" value="P:cell differentiation"/>
    <property type="evidence" value="ECO:0000318"/>
    <property type="project" value="GO_Central"/>
</dbReference>
<reference evidence="8" key="2">
    <citation type="submission" date="2022-06" db="UniProtKB">
        <authorList>
            <consortium name="EnsemblMetazoa"/>
        </authorList>
    </citation>
    <scope>IDENTIFICATION</scope>
    <source>
        <strain evidence="8">PS312</strain>
    </source>
</reference>
<comment type="similarity">
    <text evidence="6">Belongs to the protein kinase superfamily. Tyr protein kinase family.</text>
</comment>
<evidence type="ECO:0000256" key="7">
    <source>
        <dbReference type="SAM" id="MobiDB-lite"/>
    </source>
</evidence>
<comment type="catalytic activity">
    <reaction evidence="6">
        <text>L-tyrosyl-[protein] + ATP = O-phospho-L-tyrosyl-[protein] + ADP + H(+)</text>
        <dbReference type="Rhea" id="RHEA:10596"/>
        <dbReference type="Rhea" id="RHEA-COMP:10136"/>
        <dbReference type="Rhea" id="RHEA-COMP:20101"/>
        <dbReference type="ChEBI" id="CHEBI:15378"/>
        <dbReference type="ChEBI" id="CHEBI:30616"/>
        <dbReference type="ChEBI" id="CHEBI:46858"/>
        <dbReference type="ChEBI" id="CHEBI:61978"/>
        <dbReference type="ChEBI" id="CHEBI:456216"/>
        <dbReference type="EC" id="2.7.10.2"/>
    </reaction>
</comment>
<evidence type="ECO:0000256" key="2">
    <source>
        <dbReference type="ARBA" id="ARBA00022741"/>
    </source>
</evidence>
<protein>
    <recommendedName>
        <fullName evidence="6">Tyrosine-protein kinase</fullName>
        <ecNumber evidence="6">2.7.10.2</ecNumber>
    </recommendedName>
</protein>
<evidence type="ECO:0000313" key="9">
    <source>
        <dbReference type="Proteomes" id="UP000005239"/>
    </source>
</evidence>
<dbReference type="PROSITE" id="PS50001">
    <property type="entry name" value="SH2"/>
    <property type="match status" value="1"/>
</dbReference>
<dbReference type="InterPro" id="IPR050198">
    <property type="entry name" value="Non-receptor_tyrosine_kinases"/>
</dbReference>
<dbReference type="OrthoDB" id="3256376at2759"/>
<keyword evidence="5 6" id="KW-0829">Tyrosine-protein kinase</keyword>
<dbReference type="GO" id="GO:0005524">
    <property type="term" value="F:ATP binding"/>
    <property type="evidence" value="ECO:0007669"/>
    <property type="project" value="UniProtKB-UniRule"/>
</dbReference>
<dbReference type="SMART" id="SM00219">
    <property type="entry name" value="TyrKc"/>
    <property type="match status" value="1"/>
</dbReference>
<dbReference type="Gene3D" id="3.30.505.10">
    <property type="entry name" value="SH2 domain"/>
    <property type="match status" value="1"/>
</dbReference>
<dbReference type="SUPFAM" id="SSF55550">
    <property type="entry name" value="SH2 domain"/>
    <property type="match status" value="1"/>
</dbReference>
<accession>A0A2A6BJ99</accession>
<dbReference type="InterPro" id="IPR017441">
    <property type="entry name" value="Protein_kinase_ATP_BS"/>
</dbReference>
<dbReference type="PRINTS" id="PR00109">
    <property type="entry name" value="TYRKINASE"/>
</dbReference>
<keyword evidence="9" id="KW-1185">Reference proteome</keyword>
<dbReference type="InterPro" id="IPR020635">
    <property type="entry name" value="Tyr_kinase_cat_dom"/>
</dbReference>
<dbReference type="FunFam" id="3.30.505.10:FF:000172">
    <property type="match status" value="1"/>
</dbReference>